<protein>
    <submittedName>
        <fullName evidence="2">DUF4188 domain-containing protein</fullName>
    </submittedName>
</protein>
<dbReference type="OrthoDB" id="7566033at2"/>
<dbReference type="SUPFAM" id="SSF54909">
    <property type="entry name" value="Dimeric alpha+beta barrel"/>
    <property type="match status" value="1"/>
</dbReference>
<dbReference type="AlphaFoldDB" id="A0A4Q4Z988"/>
<sequence length="194" mass="21088">MTTSTTTRRVPRGYEGAADAAPQGVRGGQYVAEVVVEDPVVFLIGMRVNRWRKVRSWLPVATAMPRMLKELGERDAGLLGAELYRSGRVFLVVQYWHSAEELGAFARDPSFSHAAAWGRFNKAAASSGDVGIFHETYVVPRDRIESLYGNMPAFGLGAAFASRRRGPGRTTSTAHGRLGTTEPDFAPEDGATAE</sequence>
<dbReference type="Proteomes" id="UP000295198">
    <property type="component" value="Unassembled WGS sequence"/>
</dbReference>
<feature type="region of interest" description="Disordered" evidence="1">
    <location>
        <begin position="163"/>
        <end position="194"/>
    </location>
</feature>
<evidence type="ECO:0000256" key="1">
    <source>
        <dbReference type="SAM" id="MobiDB-lite"/>
    </source>
</evidence>
<comment type="caution">
    <text evidence="2">The sequence shown here is derived from an EMBL/GenBank/DDBJ whole genome shotgun (WGS) entry which is preliminary data.</text>
</comment>
<gene>
    <name evidence="2" type="ORF">EKO23_16735</name>
</gene>
<evidence type="ECO:0000313" key="2">
    <source>
        <dbReference type="EMBL" id="RYP84118.1"/>
    </source>
</evidence>
<evidence type="ECO:0000313" key="3">
    <source>
        <dbReference type="Proteomes" id="UP000295198"/>
    </source>
</evidence>
<dbReference type="InterPro" id="IPR011008">
    <property type="entry name" value="Dimeric_a/b-barrel"/>
</dbReference>
<accession>A0A4Q4Z988</accession>
<reference evidence="2 3" key="1">
    <citation type="submission" date="2019-01" db="EMBL/GenBank/DDBJ databases">
        <title>Nocardioides guangzhouensis sp. nov., an actinobacterium isolated from soil.</title>
        <authorList>
            <person name="Fu Y."/>
            <person name="Cai Y."/>
            <person name="Lin Z."/>
            <person name="Chen P."/>
        </authorList>
    </citation>
    <scope>NUCLEOTIDE SEQUENCE [LARGE SCALE GENOMIC DNA]</scope>
    <source>
        <strain evidence="2 3">130</strain>
    </source>
</reference>
<dbReference type="RefSeq" id="WP_134719268.1">
    <property type="nucleotide sequence ID" value="NZ_SDKM01000026.1"/>
</dbReference>
<feature type="region of interest" description="Disordered" evidence="1">
    <location>
        <begin position="1"/>
        <end position="20"/>
    </location>
</feature>
<dbReference type="EMBL" id="SDKM01000026">
    <property type="protein sequence ID" value="RYP84118.1"/>
    <property type="molecule type" value="Genomic_DNA"/>
</dbReference>
<dbReference type="Pfam" id="PF13826">
    <property type="entry name" value="Monooxy_af470-like"/>
    <property type="match status" value="1"/>
</dbReference>
<name>A0A4Q4Z988_9ACTN</name>
<organism evidence="2 3">
    <name type="scientific">Nocardioides guangzhouensis</name>
    <dbReference type="NCBI Taxonomy" id="2497878"/>
    <lineage>
        <taxon>Bacteria</taxon>
        <taxon>Bacillati</taxon>
        <taxon>Actinomycetota</taxon>
        <taxon>Actinomycetes</taxon>
        <taxon>Propionibacteriales</taxon>
        <taxon>Nocardioidaceae</taxon>
        <taxon>Nocardioides</taxon>
    </lineage>
</organism>
<keyword evidence="3" id="KW-1185">Reference proteome</keyword>
<proteinExistence type="predicted"/>
<dbReference type="InterPro" id="IPR025444">
    <property type="entry name" value="Monooxy_af470"/>
</dbReference>